<keyword evidence="2" id="KW-1185">Reference proteome</keyword>
<sequence length="222" mass="24786">MKKLLLMMAVVALFAACDDDETIDVKDYGMKTIEADLGYNTSAGVSYTSQVYIKLGEESPVSEGEYDTDSWTSFNLCEGVDGEEYNVETTVTGWDIVFTSYRLNLGSSAEPYPYDVAGALVSSDCQVAFVEFTESEDADAIAESFANLTLTDIADAVYNSEMDAIGYDWKSFDMNSMLYEVNSHYFYFIKFENGDVYKLRFTGFYGATTSDRVINAEYALMQ</sequence>
<protein>
    <recommendedName>
        <fullName evidence="3">HmuY protein</fullName>
    </recommendedName>
</protein>
<organism evidence="1 2">
    <name type="scientific">Carboxylicivirga linearis</name>
    <dbReference type="NCBI Taxonomy" id="1628157"/>
    <lineage>
        <taxon>Bacteria</taxon>
        <taxon>Pseudomonadati</taxon>
        <taxon>Bacteroidota</taxon>
        <taxon>Bacteroidia</taxon>
        <taxon>Marinilabiliales</taxon>
        <taxon>Marinilabiliaceae</taxon>
        <taxon>Carboxylicivirga</taxon>
    </lineage>
</organism>
<dbReference type="InterPro" id="IPR025921">
    <property type="entry name" value="HmuY"/>
</dbReference>
<dbReference type="Proteomes" id="UP000708576">
    <property type="component" value="Unassembled WGS sequence"/>
</dbReference>
<dbReference type="EMBL" id="JAGUCO010000006">
    <property type="protein sequence ID" value="MBS2098679.1"/>
    <property type="molecule type" value="Genomic_DNA"/>
</dbReference>
<name>A0ABS5JW28_9BACT</name>
<gene>
    <name evidence="1" type="ORF">KEM10_10350</name>
</gene>
<evidence type="ECO:0008006" key="3">
    <source>
        <dbReference type="Google" id="ProtNLM"/>
    </source>
</evidence>
<dbReference type="PROSITE" id="PS51257">
    <property type="entry name" value="PROKAR_LIPOPROTEIN"/>
    <property type="match status" value="1"/>
</dbReference>
<accession>A0ABS5JW28</accession>
<reference evidence="1 2" key="1">
    <citation type="journal article" date="2015" name="Int. J. Syst. Evol. Microbiol.">
        <title>Carboxylicivirga linearis sp. nov., isolated from a sea cucumber culture pond.</title>
        <authorList>
            <person name="Wang F.Q."/>
            <person name="Zhou Y.X."/>
            <person name="Lin X.Z."/>
            <person name="Chen G.J."/>
            <person name="Du Z.J."/>
        </authorList>
    </citation>
    <scope>NUCLEOTIDE SEQUENCE [LARGE SCALE GENOMIC DNA]</scope>
    <source>
        <strain evidence="1 2">FB218</strain>
    </source>
</reference>
<dbReference type="RefSeq" id="WP_212215923.1">
    <property type="nucleotide sequence ID" value="NZ_JAGUCO010000006.1"/>
</dbReference>
<comment type="caution">
    <text evidence="1">The sequence shown here is derived from an EMBL/GenBank/DDBJ whole genome shotgun (WGS) entry which is preliminary data.</text>
</comment>
<evidence type="ECO:0000313" key="2">
    <source>
        <dbReference type="Proteomes" id="UP000708576"/>
    </source>
</evidence>
<dbReference type="Pfam" id="PF14064">
    <property type="entry name" value="HmuY"/>
    <property type="match status" value="1"/>
</dbReference>
<evidence type="ECO:0000313" key="1">
    <source>
        <dbReference type="EMBL" id="MBS2098679.1"/>
    </source>
</evidence>
<proteinExistence type="predicted"/>